<feature type="domain" description="Retrovirus-related Pol polyprotein from transposon TNT 1-94-like beta-barrel" evidence="2">
    <location>
        <begin position="2"/>
        <end position="78"/>
    </location>
</feature>
<evidence type="ECO:0000313" key="4">
    <source>
        <dbReference type="Proteomes" id="UP000233837"/>
    </source>
</evidence>
<name>A0A2I0WSM9_9ASPA</name>
<accession>A0A2I0WSM9</accession>
<dbReference type="InterPro" id="IPR025724">
    <property type="entry name" value="GAG-pre-integrase_dom"/>
</dbReference>
<evidence type="ECO:0000259" key="1">
    <source>
        <dbReference type="Pfam" id="PF13976"/>
    </source>
</evidence>
<proteinExistence type="predicted"/>
<keyword evidence="4" id="KW-1185">Reference proteome</keyword>
<sequence length="150" mass="16922">MWYLDSGCSRHMIGDKKKFILLESRTGGKVTLGDNTTRKVISSGIVGNAKNFLIENVLLVDGLKHNLLSISQLCNKGFDIKFMSDKCLISLNDKLVLEGKRMNNVYMLDLDCIDSSNSFCLKIIVDDSWLCHRRLCHASINHLKTSLKKT</sequence>
<dbReference type="InterPro" id="IPR054722">
    <property type="entry name" value="PolX-like_BBD"/>
</dbReference>
<evidence type="ECO:0000259" key="2">
    <source>
        <dbReference type="Pfam" id="PF22936"/>
    </source>
</evidence>
<reference evidence="3 4" key="1">
    <citation type="journal article" date="2016" name="Sci. Rep.">
        <title>The Dendrobium catenatum Lindl. genome sequence provides insights into polysaccharide synthase, floral development and adaptive evolution.</title>
        <authorList>
            <person name="Zhang G.Q."/>
            <person name="Xu Q."/>
            <person name="Bian C."/>
            <person name="Tsai W.C."/>
            <person name="Yeh C.M."/>
            <person name="Liu K.W."/>
            <person name="Yoshida K."/>
            <person name="Zhang L.S."/>
            <person name="Chang S.B."/>
            <person name="Chen F."/>
            <person name="Shi Y."/>
            <person name="Su Y.Y."/>
            <person name="Zhang Y.Q."/>
            <person name="Chen L.J."/>
            <person name="Yin Y."/>
            <person name="Lin M."/>
            <person name="Huang H."/>
            <person name="Deng H."/>
            <person name="Wang Z.W."/>
            <person name="Zhu S.L."/>
            <person name="Zhao X."/>
            <person name="Deng C."/>
            <person name="Niu S.C."/>
            <person name="Huang J."/>
            <person name="Wang M."/>
            <person name="Liu G.H."/>
            <person name="Yang H.J."/>
            <person name="Xiao X.J."/>
            <person name="Hsiao Y.Y."/>
            <person name="Wu W.L."/>
            <person name="Chen Y.Y."/>
            <person name="Mitsuda N."/>
            <person name="Ohme-Takagi M."/>
            <person name="Luo Y.B."/>
            <person name="Van de Peer Y."/>
            <person name="Liu Z.J."/>
        </authorList>
    </citation>
    <scope>NUCLEOTIDE SEQUENCE [LARGE SCALE GENOMIC DNA]</scope>
    <source>
        <tissue evidence="3">The whole plant</tissue>
    </source>
</reference>
<gene>
    <name evidence="3" type="ORF">MA16_Dca000007</name>
</gene>
<dbReference type="EMBL" id="KZ502442">
    <property type="protein sequence ID" value="PKU78664.1"/>
    <property type="molecule type" value="Genomic_DNA"/>
</dbReference>
<dbReference type="Proteomes" id="UP000233837">
    <property type="component" value="Unassembled WGS sequence"/>
</dbReference>
<dbReference type="Pfam" id="PF22936">
    <property type="entry name" value="Pol_BBD"/>
    <property type="match status" value="1"/>
</dbReference>
<protein>
    <submittedName>
        <fullName evidence="3">Uncharacterized protein</fullName>
    </submittedName>
</protein>
<dbReference type="AlphaFoldDB" id="A0A2I0WSM9"/>
<reference evidence="3 4" key="2">
    <citation type="journal article" date="2017" name="Nature">
        <title>The Apostasia genome and the evolution of orchids.</title>
        <authorList>
            <person name="Zhang G.Q."/>
            <person name="Liu K.W."/>
            <person name="Li Z."/>
            <person name="Lohaus R."/>
            <person name="Hsiao Y.Y."/>
            <person name="Niu S.C."/>
            <person name="Wang J.Y."/>
            <person name="Lin Y.C."/>
            <person name="Xu Q."/>
            <person name="Chen L.J."/>
            <person name="Yoshida K."/>
            <person name="Fujiwara S."/>
            <person name="Wang Z.W."/>
            <person name="Zhang Y.Q."/>
            <person name="Mitsuda N."/>
            <person name="Wang M."/>
            <person name="Liu G.H."/>
            <person name="Pecoraro L."/>
            <person name="Huang H.X."/>
            <person name="Xiao X.J."/>
            <person name="Lin M."/>
            <person name="Wu X.Y."/>
            <person name="Wu W.L."/>
            <person name="Chen Y.Y."/>
            <person name="Chang S.B."/>
            <person name="Sakamoto S."/>
            <person name="Ohme-Takagi M."/>
            <person name="Yagi M."/>
            <person name="Zeng S.J."/>
            <person name="Shen C.Y."/>
            <person name="Yeh C.M."/>
            <person name="Luo Y.B."/>
            <person name="Tsai W.C."/>
            <person name="Van de Peer Y."/>
            <person name="Liu Z.J."/>
        </authorList>
    </citation>
    <scope>NUCLEOTIDE SEQUENCE [LARGE SCALE GENOMIC DNA]</scope>
    <source>
        <tissue evidence="3">The whole plant</tissue>
    </source>
</reference>
<dbReference type="Pfam" id="PF13976">
    <property type="entry name" value="gag_pre-integrs"/>
    <property type="match status" value="1"/>
</dbReference>
<evidence type="ECO:0000313" key="3">
    <source>
        <dbReference type="EMBL" id="PKU78664.1"/>
    </source>
</evidence>
<feature type="domain" description="GAG-pre-integrase" evidence="1">
    <location>
        <begin position="104"/>
        <end position="149"/>
    </location>
</feature>
<organism evidence="3 4">
    <name type="scientific">Dendrobium catenatum</name>
    <dbReference type="NCBI Taxonomy" id="906689"/>
    <lineage>
        <taxon>Eukaryota</taxon>
        <taxon>Viridiplantae</taxon>
        <taxon>Streptophyta</taxon>
        <taxon>Embryophyta</taxon>
        <taxon>Tracheophyta</taxon>
        <taxon>Spermatophyta</taxon>
        <taxon>Magnoliopsida</taxon>
        <taxon>Liliopsida</taxon>
        <taxon>Asparagales</taxon>
        <taxon>Orchidaceae</taxon>
        <taxon>Epidendroideae</taxon>
        <taxon>Malaxideae</taxon>
        <taxon>Dendrobiinae</taxon>
        <taxon>Dendrobium</taxon>
    </lineage>
</organism>